<feature type="compositionally biased region" description="Acidic residues" evidence="1">
    <location>
        <begin position="266"/>
        <end position="324"/>
    </location>
</feature>
<dbReference type="OMA" id="TRENKVM"/>
<evidence type="ECO:0000313" key="4">
    <source>
        <dbReference type="Proteomes" id="UP000001876"/>
    </source>
</evidence>
<feature type="compositionally biased region" description="Low complexity" evidence="1">
    <location>
        <begin position="79"/>
        <end position="101"/>
    </location>
</feature>
<organism evidence="4">
    <name type="scientific">Micromonas pusilla (strain CCMP1545)</name>
    <name type="common">Picoplanktonic green alga</name>
    <dbReference type="NCBI Taxonomy" id="564608"/>
    <lineage>
        <taxon>Eukaryota</taxon>
        <taxon>Viridiplantae</taxon>
        <taxon>Chlorophyta</taxon>
        <taxon>Mamiellophyceae</taxon>
        <taxon>Mamiellales</taxon>
        <taxon>Mamiellaceae</taxon>
        <taxon>Micromonas</taxon>
    </lineage>
</organism>
<dbReference type="GeneID" id="9687293"/>
<dbReference type="InterPro" id="IPR056575">
    <property type="entry name" value="WH_MCM3_C"/>
</dbReference>
<reference evidence="3 4" key="1">
    <citation type="journal article" date="2009" name="Science">
        <title>Green evolution and dynamic adaptations revealed by genomes of the marine picoeukaryotes Micromonas.</title>
        <authorList>
            <person name="Worden A.Z."/>
            <person name="Lee J.H."/>
            <person name="Mock T."/>
            <person name="Rouze P."/>
            <person name="Simmons M.P."/>
            <person name="Aerts A.L."/>
            <person name="Allen A.E."/>
            <person name="Cuvelier M.L."/>
            <person name="Derelle E."/>
            <person name="Everett M.V."/>
            <person name="Foulon E."/>
            <person name="Grimwood J."/>
            <person name="Gundlach H."/>
            <person name="Henrissat B."/>
            <person name="Napoli C."/>
            <person name="McDonald S.M."/>
            <person name="Parker M.S."/>
            <person name="Rombauts S."/>
            <person name="Salamov A."/>
            <person name="Von Dassow P."/>
            <person name="Badger J.H."/>
            <person name="Coutinho P.M."/>
            <person name="Demir E."/>
            <person name="Dubchak I."/>
            <person name="Gentemann C."/>
            <person name="Eikrem W."/>
            <person name="Gready J.E."/>
            <person name="John U."/>
            <person name="Lanier W."/>
            <person name="Lindquist E.A."/>
            <person name="Lucas S."/>
            <person name="Mayer K.F."/>
            <person name="Moreau H."/>
            <person name="Not F."/>
            <person name="Otillar R."/>
            <person name="Panaud O."/>
            <person name="Pangilinan J."/>
            <person name="Paulsen I."/>
            <person name="Piegu B."/>
            <person name="Poliakov A."/>
            <person name="Robbens S."/>
            <person name="Schmutz J."/>
            <person name="Toulza E."/>
            <person name="Wyss T."/>
            <person name="Zelensky A."/>
            <person name="Zhou K."/>
            <person name="Armbrust E.V."/>
            <person name="Bhattacharya D."/>
            <person name="Goodenough U.W."/>
            <person name="Van de Peer Y."/>
            <person name="Grigoriev I.V."/>
        </authorList>
    </citation>
    <scope>NUCLEOTIDE SEQUENCE [LARGE SCALE GENOMIC DNA]</scope>
    <source>
        <strain evidence="3 4">CCMP1545</strain>
    </source>
</reference>
<dbReference type="AlphaFoldDB" id="C1N2D7"/>
<dbReference type="KEGG" id="mpp:MICPUCDRAFT_51490"/>
<keyword evidence="4" id="KW-1185">Reference proteome</keyword>
<accession>C1N2D7</accession>
<feature type="region of interest" description="Disordered" evidence="1">
    <location>
        <begin position="68"/>
        <end position="172"/>
    </location>
</feature>
<dbReference type="RefSeq" id="XP_003062068.1">
    <property type="nucleotide sequence ID" value="XM_003062022.1"/>
</dbReference>
<evidence type="ECO:0000313" key="3">
    <source>
        <dbReference type="EMBL" id="EEH53780.1"/>
    </source>
</evidence>
<dbReference type="OrthoDB" id="10461740at2759"/>
<feature type="domain" description="MCM3-like winged helix" evidence="2">
    <location>
        <begin position="398"/>
        <end position="462"/>
    </location>
</feature>
<dbReference type="Pfam" id="PF23191">
    <property type="entry name" value="WHD_MCM3_C"/>
    <property type="match status" value="1"/>
</dbReference>
<name>C1N2D7_MICPC</name>
<evidence type="ECO:0000256" key="1">
    <source>
        <dbReference type="SAM" id="MobiDB-lite"/>
    </source>
</evidence>
<dbReference type="Proteomes" id="UP000001876">
    <property type="component" value="Unassembled WGS sequence"/>
</dbReference>
<feature type="region of interest" description="Disordered" evidence="1">
    <location>
        <begin position="266"/>
        <end position="330"/>
    </location>
</feature>
<evidence type="ECO:0000259" key="2">
    <source>
        <dbReference type="Pfam" id="PF23191"/>
    </source>
</evidence>
<feature type="region of interest" description="Disordered" evidence="1">
    <location>
        <begin position="353"/>
        <end position="391"/>
    </location>
</feature>
<protein>
    <submittedName>
        <fullName evidence="3">Predicted protein</fullName>
    </submittedName>
</protein>
<gene>
    <name evidence="3" type="ORF">MICPUCDRAFT_51490</name>
</gene>
<proteinExistence type="predicted"/>
<sequence length="462" mass="49160">MATTATTVTAPVRIETRSSVVFARVRGSGRHSRRRARARALALSVLASASLRVSRTVMESSPRAVAPLADVTNPKARQSAISSSVTTPTPPSASAKATPARASDDDEPSTTAPTTTEPREAAAEDADLAPEISPAPENAAAAADAAADAADADAPAAKKPKKLPIEAPPKPMSRALPDALAEWKDYAEKELTQLHRFRKQQLLDWWLVKGAINCAVVSCPVAALRAEIRALRDNGVYGSSMVPYLQCLRGILDTVDAHADDVDENTLEEFSESEDEEEEEEEDDEDDDAAEDSYDSEGGEEAYDSENDAYDSEAEAECGDDADADAGGGAKKQGLRVVEGMVASPPAAAAAAAAAARAQSHSRPKPTVVPVRLKKPSKGGSKSSKGASERSEYQIEKRARYNLFARFLGSYFASERVEKAGVAELLNHPDAAGFGDDEVVSFLDMMTRENKVMLDEGTVWII</sequence>
<feature type="compositionally biased region" description="Low complexity" evidence="1">
    <location>
        <begin position="129"/>
        <end position="157"/>
    </location>
</feature>
<dbReference type="EMBL" id="GG663745">
    <property type="protein sequence ID" value="EEH53780.1"/>
    <property type="molecule type" value="Genomic_DNA"/>
</dbReference>